<dbReference type="EMBL" id="BK015176">
    <property type="protein sequence ID" value="DAD94478.1"/>
    <property type="molecule type" value="Genomic_DNA"/>
</dbReference>
<evidence type="ECO:0000313" key="1">
    <source>
        <dbReference type="EMBL" id="DAD94478.1"/>
    </source>
</evidence>
<reference evidence="1" key="1">
    <citation type="journal article" date="2021" name="Proc. Natl. Acad. Sci. U.S.A.">
        <title>A Catalog of Tens of Thousands of Viruses from Human Metagenomes Reveals Hidden Associations with Chronic Diseases.</title>
        <authorList>
            <person name="Tisza M.J."/>
            <person name="Buck C.B."/>
        </authorList>
    </citation>
    <scope>NUCLEOTIDE SEQUENCE</scope>
    <source>
        <strain evidence="1">CttFh17</strain>
    </source>
</reference>
<accession>A0A8S5NID5</accession>
<proteinExistence type="predicted"/>
<organism evidence="1">
    <name type="scientific">Siphoviridae sp. cttFh17</name>
    <dbReference type="NCBI Taxonomy" id="2826491"/>
    <lineage>
        <taxon>Viruses</taxon>
        <taxon>Duplodnaviria</taxon>
        <taxon>Heunggongvirae</taxon>
        <taxon>Uroviricota</taxon>
        <taxon>Caudoviricetes</taxon>
    </lineage>
</organism>
<sequence length="157" mass="18145">MLAYIPSIGRGRNIIQKIKETNPSIICNIEETDEEILFEFKYVNSDKIIPLLKPRTNGANISPFSSKNLPRNNEYRIPDEALGEYKEIIQNVPQNKLLSINVIQNSFIKSLVSKKHPLSEIKADMRLKGLHGKEYIHSIGKWDKYIKYLKENLYGNN</sequence>
<name>A0A8S5NID5_9CAUD</name>
<protein>
    <submittedName>
        <fullName evidence="1">Uncharacterized protein</fullName>
    </submittedName>
</protein>